<organism evidence="1">
    <name type="scientific">Fervidicoccus fontis</name>
    <dbReference type="NCBI Taxonomy" id="683846"/>
    <lineage>
        <taxon>Archaea</taxon>
        <taxon>Thermoproteota</taxon>
        <taxon>Thermoprotei</taxon>
        <taxon>Fervidicoccales</taxon>
        <taxon>Fervidicoccaceae</taxon>
        <taxon>Fervidicoccus</taxon>
    </lineage>
</organism>
<name>A0A7C1E3Q3_9CREN</name>
<comment type="caution">
    <text evidence="1">The sequence shown here is derived from an EMBL/GenBank/DDBJ whole genome shotgun (WGS) entry which is preliminary data.</text>
</comment>
<dbReference type="EMBL" id="DSDY01000067">
    <property type="protein sequence ID" value="HDS10415.1"/>
    <property type="molecule type" value="Genomic_DNA"/>
</dbReference>
<accession>A0A7C1E3Q3</accession>
<evidence type="ECO:0000313" key="1">
    <source>
        <dbReference type="EMBL" id="HDS10415.1"/>
    </source>
</evidence>
<reference evidence="1" key="1">
    <citation type="journal article" date="2020" name="mSystems">
        <title>Genome- and Community-Level Interaction Insights into Carbon Utilization and Element Cycling Functions of Hydrothermarchaeota in Hydrothermal Sediment.</title>
        <authorList>
            <person name="Zhou Z."/>
            <person name="Liu Y."/>
            <person name="Xu W."/>
            <person name="Pan J."/>
            <person name="Luo Z.H."/>
            <person name="Li M."/>
        </authorList>
    </citation>
    <scope>NUCLEOTIDE SEQUENCE [LARGE SCALE GENOMIC DNA]</scope>
    <source>
        <strain evidence="1">SpSt-123</strain>
    </source>
</reference>
<sequence length="109" mass="12737">MLFIDFIKKIFGTQKQEASETNGSFENSLIDLSYEFNHITGELSIYLYFDLDVDVYEVTIVPISDYELAILSKNKGVIGLLRIKKKYYKNSIEIEKKQKTIKLKVFLKK</sequence>
<gene>
    <name evidence="1" type="ORF">ENO04_02150</name>
</gene>
<proteinExistence type="predicted"/>
<dbReference type="AlphaFoldDB" id="A0A7C1E3Q3"/>
<protein>
    <submittedName>
        <fullName evidence="1">Uncharacterized protein</fullName>
    </submittedName>
</protein>